<accession>A0A699TIK8</accession>
<gene>
    <name evidence="2" type="ORF">Tci_881108</name>
</gene>
<name>A0A699TIK8_TANCI</name>
<evidence type="ECO:0000256" key="1">
    <source>
        <dbReference type="SAM" id="MobiDB-lite"/>
    </source>
</evidence>
<reference evidence="2" key="1">
    <citation type="journal article" date="2019" name="Sci. Rep.">
        <title>Draft genome of Tanacetum cinerariifolium, the natural source of mosquito coil.</title>
        <authorList>
            <person name="Yamashiro T."/>
            <person name="Shiraishi A."/>
            <person name="Satake H."/>
            <person name="Nakayama K."/>
        </authorList>
    </citation>
    <scope>NUCLEOTIDE SEQUENCE</scope>
</reference>
<feature type="non-terminal residue" evidence="2">
    <location>
        <position position="1"/>
    </location>
</feature>
<sequence>PRRPGGRARPPAGRGPAPRQAGQAQAGRHLLHPRLHHALHRGAGRGRLAARAPAGGRPRRPARPHRRRPRHHRRESANQAPAHAQRPRAEAPRGLGSLRAAPAQHSGARPGLRLGRVSQRGLWLPAARRAGGKRCPGRAAGRAARAVRPRPPHLAAQPLRGRPQPRVGADYP</sequence>
<feature type="region of interest" description="Disordered" evidence="1">
    <location>
        <begin position="1"/>
        <end position="116"/>
    </location>
</feature>
<protein>
    <submittedName>
        <fullName evidence="2">Uncharacterized protein</fullName>
    </submittedName>
</protein>
<feature type="compositionally biased region" description="Low complexity" evidence="1">
    <location>
        <begin position="7"/>
        <end position="28"/>
    </location>
</feature>
<dbReference type="EMBL" id="BKCJ011243311">
    <property type="protein sequence ID" value="GFD09139.1"/>
    <property type="molecule type" value="Genomic_DNA"/>
</dbReference>
<proteinExistence type="predicted"/>
<feature type="compositionally biased region" description="Basic residues" evidence="1">
    <location>
        <begin position="29"/>
        <end position="44"/>
    </location>
</feature>
<feature type="compositionally biased region" description="Basic residues" evidence="1">
    <location>
        <begin position="57"/>
        <end position="74"/>
    </location>
</feature>
<dbReference type="AlphaFoldDB" id="A0A699TIK8"/>
<feature type="region of interest" description="Disordered" evidence="1">
    <location>
        <begin position="128"/>
        <end position="172"/>
    </location>
</feature>
<evidence type="ECO:0000313" key="2">
    <source>
        <dbReference type="EMBL" id="GFD09139.1"/>
    </source>
</evidence>
<comment type="caution">
    <text evidence="2">The sequence shown here is derived from an EMBL/GenBank/DDBJ whole genome shotgun (WGS) entry which is preliminary data.</text>
</comment>
<organism evidence="2">
    <name type="scientific">Tanacetum cinerariifolium</name>
    <name type="common">Dalmatian daisy</name>
    <name type="synonym">Chrysanthemum cinerariifolium</name>
    <dbReference type="NCBI Taxonomy" id="118510"/>
    <lineage>
        <taxon>Eukaryota</taxon>
        <taxon>Viridiplantae</taxon>
        <taxon>Streptophyta</taxon>
        <taxon>Embryophyta</taxon>
        <taxon>Tracheophyta</taxon>
        <taxon>Spermatophyta</taxon>
        <taxon>Magnoliopsida</taxon>
        <taxon>eudicotyledons</taxon>
        <taxon>Gunneridae</taxon>
        <taxon>Pentapetalae</taxon>
        <taxon>asterids</taxon>
        <taxon>campanulids</taxon>
        <taxon>Asterales</taxon>
        <taxon>Asteraceae</taxon>
        <taxon>Asteroideae</taxon>
        <taxon>Anthemideae</taxon>
        <taxon>Anthemidinae</taxon>
        <taxon>Tanacetum</taxon>
    </lineage>
</organism>
<feature type="non-terminal residue" evidence="2">
    <location>
        <position position="172"/>
    </location>
</feature>
<feature type="compositionally biased region" description="Low complexity" evidence="1">
    <location>
        <begin position="46"/>
        <end position="56"/>
    </location>
</feature>